<dbReference type="OrthoDB" id="1585644at2759"/>
<feature type="repeat" description="ANK" evidence="13">
    <location>
        <begin position="47"/>
        <end position="79"/>
    </location>
</feature>
<dbReference type="SUPFAM" id="SSF48403">
    <property type="entry name" value="Ankyrin repeat"/>
    <property type="match status" value="1"/>
</dbReference>
<keyword evidence="3" id="KW-0268">Exocytosis</keyword>
<evidence type="ECO:0000256" key="6">
    <source>
        <dbReference type="ARBA" id="ARBA00022824"/>
    </source>
</evidence>
<keyword evidence="17" id="KW-1185">Reference proteome</keyword>
<dbReference type="GO" id="GO:0044218">
    <property type="term" value="C:other organism cell membrane"/>
    <property type="evidence" value="ECO:0007669"/>
    <property type="project" value="UniProtKB-KW"/>
</dbReference>
<comment type="caution">
    <text evidence="16">The sequence shown here is derived from an EMBL/GenBank/DDBJ whole genome shotgun (WGS) entry which is preliminary data.</text>
</comment>
<evidence type="ECO:0000259" key="15">
    <source>
        <dbReference type="Pfam" id="PF11904"/>
    </source>
</evidence>
<evidence type="ECO:0000256" key="8">
    <source>
        <dbReference type="ARBA" id="ARBA00023043"/>
    </source>
</evidence>
<evidence type="ECO:0000256" key="3">
    <source>
        <dbReference type="ARBA" id="ARBA00022483"/>
    </source>
</evidence>
<dbReference type="Proteomes" id="UP000285301">
    <property type="component" value="Unassembled WGS sequence"/>
</dbReference>
<dbReference type="AlphaFoldDB" id="A0A3S3PJZ5"/>
<dbReference type="EMBL" id="NCKU01000164">
    <property type="protein sequence ID" value="RWS16802.1"/>
    <property type="molecule type" value="Genomic_DNA"/>
</dbReference>
<sequence>MENCKNASNESLESDDKFPLHRAVFHNDVRKLASLLKTLDFTKKDIHGNTPLHLAVMLGHKECLQLLLAHGAPVKVKNTQGWSPLAEAISFGDRQTITCLLRKLRRQSRRTMELRRPDLIRAFNQIGNFYMELKWEFQSWVPLVSRILPSDVCRIYKKGCNIRLDSTLVDFSDMKWERGDISFLFRGDAKPSKSLTVMDNVMKVYQRVRYEESEAEIEDEVDILMSSDIVAAQMSTKSITFTRSQSGWLFREDRTEMVGTFLADFYSIGGLYLESRKRREHLTEEDLQKNKTIIESITKGSENAALQLDNSTEPPPRRKSLPPPPKRNVSWEAYITSPPGKHPCLGREIICKESMKMFKATLAMSEEFPLSVDSLLNVLEVIAPFKHFNKLREFVEMKLPPGFPVKIDIPILPTVTARITFQDFQFREDIDDSLFELPRDYKKVPNRFPDL</sequence>
<keyword evidence="9" id="KW-0472">Membrane</keyword>
<dbReference type="GO" id="GO:0005102">
    <property type="term" value="F:signaling receptor binding"/>
    <property type="evidence" value="ECO:0007669"/>
    <property type="project" value="TreeGrafter"/>
</dbReference>
<dbReference type="InterPro" id="IPR036770">
    <property type="entry name" value="Ankyrin_rpt-contain_sf"/>
</dbReference>
<name>A0A3S3PJZ5_9ACAR</name>
<evidence type="ECO:0000256" key="9">
    <source>
        <dbReference type="ARBA" id="ARBA00023136"/>
    </source>
</evidence>
<evidence type="ECO:0000313" key="17">
    <source>
        <dbReference type="Proteomes" id="UP000285301"/>
    </source>
</evidence>
<evidence type="ECO:0000313" key="16">
    <source>
        <dbReference type="EMBL" id="RWS16802.1"/>
    </source>
</evidence>
<evidence type="ECO:0000256" key="2">
    <source>
        <dbReference type="ARBA" id="ARBA00004586"/>
    </source>
</evidence>
<proteinExistence type="predicted"/>
<dbReference type="FunFam" id="1.25.40.20:FF:000302">
    <property type="entry name" value="Ankyrin repeat containing protein"/>
    <property type="match status" value="1"/>
</dbReference>
<evidence type="ECO:0000256" key="14">
    <source>
        <dbReference type="SAM" id="MobiDB-lite"/>
    </source>
</evidence>
<keyword evidence="7" id="KW-0638">Presynaptic neurotoxin</keyword>
<dbReference type="InterPro" id="IPR055285">
    <property type="entry name" value="ANKRD13_C"/>
</dbReference>
<dbReference type="PANTHER" id="PTHR12447:SF25">
    <property type="entry name" value="ANKYRIN REPEAT DOMAIN-CONTAINING PROTEIN 13C"/>
    <property type="match status" value="1"/>
</dbReference>
<dbReference type="PANTHER" id="PTHR12447">
    <property type="entry name" value="ANKYRIN REPEAT DOMAIN-CONTAINING PROTEIN 13"/>
    <property type="match status" value="1"/>
</dbReference>
<dbReference type="Pfam" id="PF12796">
    <property type="entry name" value="Ank_2"/>
    <property type="match status" value="1"/>
</dbReference>
<feature type="region of interest" description="Disordered" evidence="14">
    <location>
        <begin position="304"/>
        <end position="328"/>
    </location>
</feature>
<feature type="domain" description="Ankyrin repeat" evidence="15">
    <location>
        <begin position="163"/>
        <end position="430"/>
    </location>
</feature>
<dbReference type="PROSITE" id="PS50088">
    <property type="entry name" value="ANK_REPEAT"/>
    <property type="match status" value="1"/>
</dbReference>
<evidence type="ECO:0000256" key="4">
    <source>
        <dbReference type="ARBA" id="ARBA00022537"/>
    </source>
</evidence>
<evidence type="ECO:0000256" key="10">
    <source>
        <dbReference type="ARBA" id="ARBA00023186"/>
    </source>
</evidence>
<dbReference type="SMART" id="SM00248">
    <property type="entry name" value="ANK"/>
    <property type="match status" value="2"/>
</dbReference>
<evidence type="ECO:0000256" key="12">
    <source>
        <dbReference type="ARBA" id="ARBA00037107"/>
    </source>
</evidence>
<dbReference type="GO" id="GO:0006887">
    <property type="term" value="P:exocytosis"/>
    <property type="evidence" value="ECO:0007669"/>
    <property type="project" value="UniProtKB-KW"/>
</dbReference>
<keyword evidence="4" id="KW-1052">Target cell membrane</keyword>
<evidence type="ECO:0000256" key="7">
    <source>
        <dbReference type="ARBA" id="ARBA00023028"/>
    </source>
</evidence>
<keyword evidence="8 13" id="KW-0040">ANK repeat</keyword>
<dbReference type="STRING" id="1965070.A0A3S3PJZ5"/>
<organism evidence="16 17">
    <name type="scientific">Dinothrombium tinctorium</name>
    <dbReference type="NCBI Taxonomy" id="1965070"/>
    <lineage>
        <taxon>Eukaryota</taxon>
        <taxon>Metazoa</taxon>
        <taxon>Ecdysozoa</taxon>
        <taxon>Arthropoda</taxon>
        <taxon>Chelicerata</taxon>
        <taxon>Arachnida</taxon>
        <taxon>Acari</taxon>
        <taxon>Acariformes</taxon>
        <taxon>Trombidiformes</taxon>
        <taxon>Prostigmata</taxon>
        <taxon>Anystina</taxon>
        <taxon>Parasitengona</taxon>
        <taxon>Trombidioidea</taxon>
        <taxon>Trombidiidae</taxon>
        <taxon>Dinothrombium</taxon>
    </lineage>
</organism>
<keyword evidence="6" id="KW-0256">Endoplasmic reticulum</keyword>
<evidence type="ECO:0000256" key="11">
    <source>
        <dbReference type="ARBA" id="ARBA00023298"/>
    </source>
</evidence>
<accession>A0A3S3PJZ5</accession>
<dbReference type="InterPro" id="IPR002110">
    <property type="entry name" value="Ankyrin_rpt"/>
</dbReference>
<gene>
    <name evidence="16" type="ORF">B4U79_15847</name>
</gene>
<keyword evidence="5" id="KW-0677">Repeat</keyword>
<dbReference type="GO" id="GO:0044231">
    <property type="term" value="C:host cell presynaptic membrane"/>
    <property type="evidence" value="ECO:0007669"/>
    <property type="project" value="UniProtKB-KW"/>
</dbReference>
<dbReference type="InterPro" id="IPR021832">
    <property type="entry name" value="ANKRD13"/>
</dbReference>
<evidence type="ECO:0000256" key="13">
    <source>
        <dbReference type="PROSITE-ProRule" id="PRU00023"/>
    </source>
</evidence>
<protein>
    <submittedName>
        <fullName evidence="16">Ankyrin repeat containing protein-like protein</fullName>
    </submittedName>
</protein>
<comment type="subcellular location">
    <subcellularLocation>
        <location evidence="2">Endoplasmic reticulum membrane</location>
    </subcellularLocation>
    <subcellularLocation>
        <location evidence="1">Target cell membrane</location>
    </subcellularLocation>
</comment>
<keyword evidence="7" id="KW-0528">Neurotoxin</keyword>
<comment type="function">
    <text evidence="12">Acts as a molecular chaperone for G protein-coupled receptors, regulating their biogenesis and exit from the ER.</text>
</comment>
<keyword evidence="7" id="KW-0800">Toxin</keyword>
<evidence type="ECO:0000256" key="5">
    <source>
        <dbReference type="ARBA" id="ARBA00022737"/>
    </source>
</evidence>
<evidence type="ECO:0000256" key="1">
    <source>
        <dbReference type="ARBA" id="ARBA00004175"/>
    </source>
</evidence>
<dbReference type="GO" id="GO:0006621">
    <property type="term" value="P:protein retention in ER lumen"/>
    <property type="evidence" value="ECO:0007669"/>
    <property type="project" value="TreeGrafter"/>
</dbReference>
<keyword evidence="10" id="KW-0143">Chaperone</keyword>
<dbReference type="Pfam" id="PF11904">
    <property type="entry name" value="ANKRD13_C"/>
    <property type="match status" value="1"/>
</dbReference>
<dbReference type="PROSITE" id="PS50297">
    <property type="entry name" value="ANK_REP_REGION"/>
    <property type="match status" value="1"/>
</dbReference>
<reference evidence="16 17" key="1">
    <citation type="journal article" date="2018" name="Gigascience">
        <title>Genomes of trombidid mites reveal novel predicted allergens and laterally-transferred genes associated with secondary metabolism.</title>
        <authorList>
            <person name="Dong X."/>
            <person name="Chaisiri K."/>
            <person name="Xia D."/>
            <person name="Armstrong S.D."/>
            <person name="Fang Y."/>
            <person name="Donnelly M.J."/>
            <person name="Kadowaki T."/>
            <person name="McGarry J.W."/>
            <person name="Darby A.C."/>
            <person name="Makepeace B.L."/>
        </authorList>
    </citation>
    <scope>NUCLEOTIDE SEQUENCE [LARGE SCALE GENOMIC DNA]</scope>
    <source>
        <strain evidence="16">UoL-WK</strain>
    </source>
</reference>
<keyword evidence="11" id="KW-1053">Target membrane</keyword>
<dbReference type="Gene3D" id="1.25.40.20">
    <property type="entry name" value="Ankyrin repeat-containing domain"/>
    <property type="match status" value="1"/>
</dbReference>
<dbReference type="GO" id="GO:0005789">
    <property type="term" value="C:endoplasmic reticulum membrane"/>
    <property type="evidence" value="ECO:0007669"/>
    <property type="project" value="UniProtKB-SubCell"/>
</dbReference>